<protein>
    <submittedName>
        <fullName evidence="1">Phytanoyl-CoA dioxygenase (PhyH)</fullName>
    </submittedName>
</protein>
<reference evidence="1 2" key="1">
    <citation type="submission" date="2016-11" db="EMBL/GenBank/DDBJ databases">
        <authorList>
            <person name="Jaros S."/>
            <person name="Januszkiewicz K."/>
            <person name="Wedrychowicz H."/>
        </authorList>
    </citation>
    <scope>NUCLEOTIDE SEQUENCE [LARGE SCALE GENOMIC DNA]</scope>
    <source>
        <strain evidence="1 2">DSM 24787</strain>
    </source>
</reference>
<dbReference type="STRING" id="536979.SAMN04488055_2470"/>
<evidence type="ECO:0000313" key="1">
    <source>
        <dbReference type="EMBL" id="SIO00020.1"/>
    </source>
</evidence>
<sequence length="262" mass="28780">MHSTLNSQQIHSFVTDGFVRIDNAFSADLAIEARNILWKDIPADPNDSTTWTQPVVWLGMYTGEPFIKAANTSILHSAFDQLVGKERWIPCMSMGAFPVRFPSETDSGDTGWHVDAGFAGADPNDFFAARVNVHSKGRGLLMLFLFSDITELDAPTRLLKGSHLDVVKLLEPEGEEGLSFMELAGKLPELPAREEALAVGNAGTVYLCHPFLVHAAQRHRGKTPKFMAQPPLLIRSPFDIRSTGPCSPVEEAIRNAIAISRI</sequence>
<dbReference type="SUPFAM" id="SSF51197">
    <property type="entry name" value="Clavaminate synthase-like"/>
    <property type="match status" value="1"/>
</dbReference>
<dbReference type="Pfam" id="PF05721">
    <property type="entry name" value="PhyH"/>
    <property type="match status" value="1"/>
</dbReference>
<organism evidence="1 2">
    <name type="scientific">Chitinophaga niabensis</name>
    <dbReference type="NCBI Taxonomy" id="536979"/>
    <lineage>
        <taxon>Bacteria</taxon>
        <taxon>Pseudomonadati</taxon>
        <taxon>Bacteroidota</taxon>
        <taxon>Chitinophagia</taxon>
        <taxon>Chitinophagales</taxon>
        <taxon>Chitinophagaceae</taxon>
        <taxon>Chitinophaga</taxon>
    </lineage>
</organism>
<dbReference type="EMBL" id="FSRA01000001">
    <property type="protein sequence ID" value="SIO00020.1"/>
    <property type="molecule type" value="Genomic_DNA"/>
</dbReference>
<dbReference type="OrthoDB" id="9798771at2"/>
<dbReference type="Gene3D" id="2.60.120.620">
    <property type="entry name" value="q2cbj1_9rhob like domain"/>
    <property type="match status" value="1"/>
</dbReference>
<dbReference type="Proteomes" id="UP000185003">
    <property type="component" value="Unassembled WGS sequence"/>
</dbReference>
<dbReference type="RefSeq" id="WP_074239530.1">
    <property type="nucleotide sequence ID" value="NZ_FSRA01000001.1"/>
</dbReference>
<gene>
    <name evidence="1" type="ORF">SAMN04488055_2470</name>
</gene>
<dbReference type="GO" id="GO:0016706">
    <property type="term" value="F:2-oxoglutarate-dependent dioxygenase activity"/>
    <property type="evidence" value="ECO:0007669"/>
    <property type="project" value="UniProtKB-ARBA"/>
</dbReference>
<keyword evidence="1" id="KW-0560">Oxidoreductase</keyword>
<dbReference type="AlphaFoldDB" id="A0A1N6FXV7"/>
<keyword evidence="1" id="KW-0223">Dioxygenase</keyword>
<dbReference type="InterPro" id="IPR008775">
    <property type="entry name" value="Phytyl_CoA_dOase-like"/>
</dbReference>
<name>A0A1N6FXV7_9BACT</name>
<keyword evidence="2" id="KW-1185">Reference proteome</keyword>
<accession>A0A1N6FXV7</accession>
<evidence type="ECO:0000313" key="2">
    <source>
        <dbReference type="Proteomes" id="UP000185003"/>
    </source>
</evidence>
<proteinExistence type="predicted"/>